<keyword evidence="6 10" id="KW-0238">DNA-binding</keyword>
<dbReference type="Pfam" id="PF00505">
    <property type="entry name" value="HMG_box"/>
    <property type="match status" value="1"/>
</dbReference>
<evidence type="ECO:0000256" key="11">
    <source>
        <dbReference type="SAM" id="Coils"/>
    </source>
</evidence>
<dbReference type="FunFam" id="1.10.30.10:FF:000003">
    <property type="entry name" value="Putative transcription factor SOX-6"/>
    <property type="match status" value="1"/>
</dbReference>
<name>A0A8C2FS35_CYPCA</name>
<keyword evidence="3" id="KW-1017">Isopeptide bond</keyword>
<dbReference type="InterPro" id="IPR009071">
    <property type="entry name" value="HMG_box_dom"/>
</dbReference>
<dbReference type="GO" id="GO:0005634">
    <property type="term" value="C:nucleus"/>
    <property type="evidence" value="ECO:0007669"/>
    <property type="project" value="UniProtKB-SubCell"/>
</dbReference>
<feature type="region of interest" description="Disordered" evidence="12">
    <location>
        <begin position="355"/>
        <end position="398"/>
    </location>
</feature>
<dbReference type="SUPFAM" id="SSF47095">
    <property type="entry name" value="HMG-box"/>
    <property type="match status" value="1"/>
</dbReference>
<dbReference type="InterPro" id="IPR036910">
    <property type="entry name" value="HMG_box_dom_sf"/>
</dbReference>
<evidence type="ECO:0000256" key="5">
    <source>
        <dbReference type="ARBA" id="ARBA00023015"/>
    </source>
</evidence>
<keyword evidence="2" id="KW-0217">Developmental protein</keyword>
<keyword evidence="8" id="KW-0804">Transcription</keyword>
<evidence type="ECO:0000256" key="2">
    <source>
        <dbReference type="ARBA" id="ARBA00022473"/>
    </source>
</evidence>
<keyword evidence="4" id="KW-0221">Differentiation</keyword>
<reference evidence="14" key="1">
    <citation type="submission" date="2025-08" db="UniProtKB">
        <authorList>
            <consortium name="Ensembl"/>
        </authorList>
    </citation>
    <scope>IDENTIFICATION</scope>
</reference>
<dbReference type="GO" id="GO:0045165">
    <property type="term" value="P:cell fate commitment"/>
    <property type="evidence" value="ECO:0007669"/>
    <property type="project" value="TreeGrafter"/>
</dbReference>
<dbReference type="GO" id="GO:0007417">
    <property type="term" value="P:central nervous system development"/>
    <property type="evidence" value="ECO:0007669"/>
    <property type="project" value="TreeGrafter"/>
</dbReference>
<keyword evidence="11" id="KW-0175">Coiled coil</keyword>
<evidence type="ECO:0000256" key="7">
    <source>
        <dbReference type="ARBA" id="ARBA00023159"/>
    </source>
</evidence>
<dbReference type="Ensembl" id="ENSCCRT00020065754.1">
    <property type="protein sequence ID" value="ENSCCRP00020059680.1"/>
    <property type="gene ID" value="ENSCCRG00020027030.1"/>
</dbReference>
<dbReference type="PANTHER" id="PTHR45789">
    <property type="entry name" value="FI18025P1"/>
    <property type="match status" value="1"/>
</dbReference>
<dbReference type="GO" id="GO:0000978">
    <property type="term" value="F:RNA polymerase II cis-regulatory region sequence-specific DNA binding"/>
    <property type="evidence" value="ECO:0007669"/>
    <property type="project" value="TreeGrafter"/>
</dbReference>
<accession>A0A8C2FS35</accession>
<evidence type="ECO:0000256" key="3">
    <source>
        <dbReference type="ARBA" id="ARBA00022499"/>
    </source>
</evidence>
<feature type="compositionally biased region" description="Polar residues" evidence="12">
    <location>
        <begin position="724"/>
        <end position="736"/>
    </location>
</feature>
<evidence type="ECO:0000256" key="9">
    <source>
        <dbReference type="ARBA" id="ARBA00023242"/>
    </source>
</evidence>
<evidence type="ECO:0000256" key="8">
    <source>
        <dbReference type="ARBA" id="ARBA00023163"/>
    </source>
</evidence>
<feature type="region of interest" description="Disordered" evidence="12">
    <location>
        <begin position="23"/>
        <end position="57"/>
    </location>
</feature>
<dbReference type="Gene3D" id="1.10.30.10">
    <property type="entry name" value="High mobility group box domain"/>
    <property type="match status" value="1"/>
</dbReference>
<evidence type="ECO:0000256" key="4">
    <source>
        <dbReference type="ARBA" id="ARBA00022782"/>
    </source>
</evidence>
<feature type="compositionally biased region" description="Basic and acidic residues" evidence="12">
    <location>
        <begin position="118"/>
        <end position="129"/>
    </location>
</feature>
<evidence type="ECO:0000313" key="15">
    <source>
        <dbReference type="Proteomes" id="UP000694701"/>
    </source>
</evidence>
<feature type="DNA-binding region" description="HMG box" evidence="10">
    <location>
        <begin position="527"/>
        <end position="595"/>
    </location>
</feature>
<dbReference type="PANTHER" id="PTHR45789:SF1">
    <property type="entry name" value="TRANSCRIPTION FACTOR SOX-6"/>
    <property type="match status" value="1"/>
</dbReference>
<sequence length="736" mass="82654">MLNMEGFLRSSFLLSRIMSSKQATSPFASTPDGGEDGVNQERMSWEKEENSESLVAPQLPLHNLLLNKPPLEELQPISSSVPPESDWDSLMSAQQRMESDSNKVCSLYSFRNNSTSPHKPEEGARERGDLLSSSAFGTPERRKGSLADVVDTLKQKKLEEMTKTEQDESSCMEKLLSKDWKEKMERLNTGELLGEIKGTPESLAEKERQLSTMITQLISLREQLLAAHDEQKKLAASQMEKQRQQMELARQQQEQIARQQQQLLQQQHKINLLQQQIQQVQGHMPPLMIPIFPHDQRTLAAAAAAQQGFLFPPGMSYKPGDNYPVQFIPSTMAAAAASGLNPLQLQEEGTQPLNLSARPKTAEPVRSPTSPTQSLFPGNKSSPNSLSKSRGIPSPIGGMGRGSSLDILSSLNSTALFGDQDAVMKAIQEARKMREQIQREQLQHHQQGMEAKLSALTSMGLNNCRADKERSHYENLGHHLGKLGEDGKIGHRVIDLTRPEDFEGGASTAEARVYREPRGRNSNEPHIKRPMNAFMVWAKDERRKILQAFPDMHNSNISKILGSRWKSMTNQEKQPYYEEQARLSKIHLEKYPNYKYKPRPKRTCIIDGKKLRIGEYKQMMRSRRQEMRQFFTVGQQPQTQIPISTSAGVVYPGAITMATTTPSPHMTSDCSSASASPEPTIPVIQSTFNMKMEPGTMVSNDPVNGEDEMDMYEDFEDEPKSDYSSENETQEPVSAN</sequence>
<feature type="compositionally biased region" description="Acidic residues" evidence="12">
    <location>
        <begin position="704"/>
        <end position="717"/>
    </location>
</feature>
<keyword evidence="9 10" id="KW-0539">Nucleus</keyword>
<keyword evidence="5" id="KW-0805">Transcription regulation</keyword>
<dbReference type="InterPro" id="IPR051356">
    <property type="entry name" value="SOX/SOX-like_TF"/>
</dbReference>
<organism evidence="14 15">
    <name type="scientific">Cyprinus carpio</name>
    <name type="common">Common carp</name>
    <dbReference type="NCBI Taxonomy" id="7962"/>
    <lineage>
        <taxon>Eukaryota</taxon>
        <taxon>Metazoa</taxon>
        <taxon>Chordata</taxon>
        <taxon>Craniata</taxon>
        <taxon>Vertebrata</taxon>
        <taxon>Euteleostomi</taxon>
        <taxon>Actinopterygii</taxon>
        <taxon>Neopterygii</taxon>
        <taxon>Teleostei</taxon>
        <taxon>Ostariophysi</taxon>
        <taxon>Cypriniformes</taxon>
        <taxon>Cyprinidae</taxon>
        <taxon>Cyprininae</taxon>
        <taxon>Cyprinus</taxon>
    </lineage>
</organism>
<evidence type="ECO:0000313" key="14">
    <source>
        <dbReference type="Ensembl" id="ENSCCRP00020059680.1"/>
    </source>
</evidence>
<dbReference type="CDD" id="cd22042">
    <property type="entry name" value="HMG-box_EGL13-like"/>
    <property type="match status" value="1"/>
</dbReference>
<dbReference type="Proteomes" id="UP000694701">
    <property type="component" value="Unplaced"/>
</dbReference>
<evidence type="ECO:0000256" key="1">
    <source>
        <dbReference type="ARBA" id="ARBA00004123"/>
    </source>
</evidence>
<comment type="subcellular location">
    <subcellularLocation>
        <location evidence="1">Nucleus</location>
    </subcellularLocation>
</comment>
<keyword evidence="7" id="KW-0010">Activator</keyword>
<evidence type="ECO:0000259" key="13">
    <source>
        <dbReference type="PROSITE" id="PS50118"/>
    </source>
</evidence>
<proteinExistence type="predicted"/>
<dbReference type="SMART" id="SM00398">
    <property type="entry name" value="HMG"/>
    <property type="match status" value="1"/>
</dbReference>
<evidence type="ECO:0000256" key="12">
    <source>
        <dbReference type="SAM" id="MobiDB-lite"/>
    </source>
</evidence>
<protein>
    <submittedName>
        <fullName evidence="14">SRY-box transcription factor 6</fullName>
    </submittedName>
</protein>
<feature type="region of interest" description="Disordered" evidence="12">
    <location>
        <begin position="111"/>
        <end position="144"/>
    </location>
</feature>
<dbReference type="PROSITE" id="PS50118">
    <property type="entry name" value="HMG_BOX_2"/>
    <property type="match status" value="1"/>
</dbReference>
<feature type="domain" description="HMG box" evidence="13">
    <location>
        <begin position="527"/>
        <end position="595"/>
    </location>
</feature>
<dbReference type="GO" id="GO:0000981">
    <property type="term" value="F:DNA-binding transcription factor activity, RNA polymerase II-specific"/>
    <property type="evidence" value="ECO:0007669"/>
    <property type="project" value="TreeGrafter"/>
</dbReference>
<feature type="region of interest" description="Disordered" evidence="12">
    <location>
        <begin position="693"/>
        <end position="736"/>
    </location>
</feature>
<dbReference type="GO" id="GO:0032332">
    <property type="term" value="P:positive regulation of chondrocyte differentiation"/>
    <property type="evidence" value="ECO:0007669"/>
    <property type="project" value="TreeGrafter"/>
</dbReference>
<feature type="compositionally biased region" description="Polar residues" evidence="12">
    <location>
        <begin position="367"/>
        <end position="388"/>
    </location>
</feature>
<feature type="coiled-coil region" evidence="11">
    <location>
        <begin position="203"/>
        <end position="276"/>
    </location>
</feature>
<dbReference type="AlphaFoldDB" id="A0A8C2FS35"/>
<evidence type="ECO:0000256" key="10">
    <source>
        <dbReference type="PROSITE-ProRule" id="PRU00267"/>
    </source>
</evidence>
<evidence type="ECO:0000256" key="6">
    <source>
        <dbReference type="ARBA" id="ARBA00023125"/>
    </source>
</evidence>